<reference evidence="2 3" key="1">
    <citation type="submission" date="2024-10" db="EMBL/GenBank/DDBJ databases">
        <title>The Natural Products Discovery Center: Release of the First 8490 Sequenced Strains for Exploring Actinobacteria Biosynthetic Diversity.</title>
        <authorList>
            <person name="Kalkreuter E."/>
            <person name="Kautsar S.A."/>
            <person name="Yang D."/>
            <person name="Bader C.D."/>
            <person name="Teijaro C.N."/>
            <person name="Fluegel L."/>
            <person name="Davis C.M."/>
            <person name="Simpson J.R."/>
            <person name="Lauterbach L."/>
            <person name="Steele A.D."/>
            <person name="Gui C."/>
            <person name="Meng S."/>
            <person name="Li G."/>
            <person name="Viehrig K."/>
            <person name="Ye F."/>
            <person name="Su P."/>
            <person name="Kiefer A.F."/>
            <person name="Nichols A."/>
            <person name="Cepeda A.J."/>
            <person name="Yan W."/>
            <person name="Fan B."/>
            <person name="Jiang Y."/>
            <person name="Adhikari A."/>
            <person name="Zheng C.-J."/>
            <person name="Schuster L."/>
            <person name="Cowan T.M."/>
            <person name="Smanski M.J."/>
            <person name="Chevrette M.G."/>
            <person name="De Carvalho L.P.S."/>
            <person name="Shen B."/>
        </authorList>
    </citation>
    <scope>NUCLEOTIDE SEQUENCE [LARGE SCALE GENOMIC DNA]</scope>
    <source>
        <strain evidence="2 3">NPDC053346</strain>
    </source>
</reference>
<keyword evidence="3" id="KW-1185">Reference proteome</keyword>
<dbReference type="EMBL" id="JBITYT010000010">
    <property type="protein sequence ID" value="MFI9122260.1"/>
    <property type="molecule type" value="Genomic_DNA"/>
</dbReference>
<evidence type="ECO:0000256" key="1">
    <source>
        <dbReference type="SAM" id="MobiDB-lite"/>
    </source>
</evidence>
<sequence>MPFTFRVPAKEEGQEVQDEGWPASLAGFPSGQWIAGRRRFSAGGNMDAERAQEPERRQAEGLPVESRAGALSQARREQLEEIGPSWCPTWPVEWQQAFHLVRQHLDEGGTLPVAAGRSCVRARAPDGGYGPSGSDSTS</sequence>
<gene>
    <name evidence="2" type="ORF">ACIGW0_23135</name>
</gene>
<protein>
    <submittedName>
        <fullName evidence="2">Uncharacterized protein</fullName>
    </submittedName>
</protein>
<dbReference type="Proteomes" id="UP001614391">
    <property type="component" value="Unassembled WGS sequence"/>
</dbReference>
<accession>A0ABW8CXF1</accession>
<dbReference type="RefSeq" id="WP_399617854.1">
    <property type="nucleotide sequence ID" value="NZ_JBITYT010000010.1"/>
</dbReference>
<proteinExistence type="predicted"/>
<feature type="compositionally biased region" description="Basic and acidic residues" evidence="1">
    <location>
        <begin position="47"/>
        <end position="59"/>
    </location>
</feature>
<comment type="caution">
    <text evidence="2">The sequence shown here is derived from an EMBL/GenBank/DDBJ whole genome shotgun (WGS) entry which is preliminary data.</text>
</comment>
<organism evidence="2 3">
    <name type="scientific">Streptomyces bikiniensis</name>
    <dbReference type="NCBI Taxonomy" id="1896"/>
    <lineage>
        <taxon>Bacteria</taxon>
        <taxon>Bacillati</taxon>
        <taxon>Actinomycetota</taxon>
        <taxon>Actinomycetes</taxon>
        <taxon>Kitasatosporales</taxon>
        <taxon>Streptomycetaceae</taxon>
        <taxon>Streptomyces</taxon>
    </lineage>
</organism>
<feature type="region of interest" description="Disordered" evidence="1">
    <location>
        <begin position="37"/>
        <end position="76"/>
    </location>
</feature>
<evidence type="ECO:0000313" key="3">
    <source>
        <dbReference type="Proteomes" id="UP001614391"/>
    </source>
</evidence>
<name>A0ABW8CXF1_STRBI</name>
<evidence type="ECO:0000313" key="2">
    <source>
        <dbReference type="EMBL" id="MFI9122260.1"/>
    </source>
</evidence>
<feature type="region of interest" description="Disordered" evidence="1">
    <location>
        <begin position="1"/>
        <end position="24"/>
    </location>
</feature>